<dbReference type="InterPro" id="IPR004840">
    <property type="entry name" value="Amino_acid_permease_CS"/>
</dbReference>
<feature type="transmembrane region" description="Helical" evidence="7">
    <location>
        <begin position="163"/>
        <end position="183"/>
    </location>
</feature>
<dbReference type="PROSITE" id="PS00218">
    <property type="entry name" value="AMINO_ACID_PERMEASE_1"/>
    <property type="match status" value="1"/>
</dbReference>
<feature type="transmembrane region" description="Helical" evidence="7">
    <location>
        <begin position="79"/>
        <end position="108"/>
    </location>
</feature>
<name>A0A8H4NLY9_9HYPO</name>
<dbReference type="GO" id="GO:0016020">
    <property type="term" value="C:membrane"/>
    <property type="evidence" value="ECO:0007669"/>
    <property type="project" value="UniProtKB-SubCell"/>
</dbReference>
<comment type="subcellular location">
    <subcellularLocation>
        <location evidence="1">Membrane</location>
        <topology evidence="1">Multi-pass membrane protein</topology>
    </subcellularLocation>
</comment>
<feature type="transmembrane region" description="Helical" evidence="7">
    <location>
        <begin position="380"/>
        <end position="397"/>
    </location>
</feature>
<protein>
    <submittedName>
        <fullName evidence="9">AAT family amino acid transporter</fullName>
    </submittedName>
</protein>
<evidence type="ECO:0000256" key="7">
    <source>
        <dbReference type="SAM" id="Phobius"/>
    </source>
</evidence>
<keyword evidence="3 7" id="KW-0812">Transmembrane</keyword>
<feature type="transmembrane region" description="Helical" evidence="7">
    <location>
        <begin position="480"/>
        <end position="499"/>
    </location>
</feature>
<evidence type="ECO:0000313" key="10">
    <source>
        <dbReference type="Proteomes" id="UP000605986"/>
    </source>
</evidence>
<dbReference type="InterPro" id="IPR004841">
    <property type="entry name" value="AA-permease/SLC12A_dom"/>
</dbReference>
<sequence>MTSSNHDVESLGKPPAVINDKTFEHDAQSMHEGTNTPAKNEQTHRGFKSRHSQMIALGGAIGTSLFIGTALVLRTGGPLFLLLAYMFLCLVTYGVMTGIAEIASYLPVPGGTMSYYGHKYVSSSMGFALGYLYWYSLGILVPYELTAVALLIEYWSPGVNPAVWMTILLVIIVVLNFLPVHLFGEVEFWGASTKLLLIIGLMILSLVLCFGGGPDGRLLGFTYWNNPGATNTYILEGDTGRFLALLRCFALASFAFVLAPEYLIVTAGEMQSPRQNLPKAARRYVWRLILLFIPLMICIGIVCPYDDPQLTLAGTARSPFIIAAKNAGIPVLDSVITAAIIMSASTAGNAFLYQASRNLYSLAISGAAPSIFKRCDKRGVPYYAIGASASLSLLAYLSLSSSTLTVFNWFINITNSSGYISWMCCTLIYNRFRKACKVHEVESPYRPRIQPFGIYFSGVSSFILLLLNGFHIFFPSEWTVGDFISAYIGIPVFLILYLGHKLVRRNESWIRPTSEIDMLDGMEEVLAAERPTPVLKGLGRLRMIWE</sequence>
<feature type="transmembrane region" description="Helical" evidence="7">
    <location>
        <begin position="335"/>
        <end position="353"/>
    </location>
</feature>
<dbReference type="Gene3D" id="1.20.1740.10">
    <property type="entry name" value="Amino acid/polyamine transporter I"/>
    <property type="match status" value="1"/>
</dbReference>
<keyword evidence="4" id="KW-0029">Amino-acid transport</keyword>
<feature type="transmembrane region" description="Helical" evidence="7">
    <location>
        <begin position="242"/>
        <end position="264"/>
    </location>
</feature>
<organism evidence="9 10">
    <name type="scientific">Fusarium austroafricanum</name>
    <dbReference type="NCBI Taxonomy" id="2364996"/>
    <lineage>
        <taxon>Eukaryota</taxon>
        <taxon>Fungi</taxon>
        <taxon>Dikarya</taxon>
        <taxon>Ascomycota</taxon>
        <taxon>Pezizomycotina</taxon>
        <taxon>Sordariomycetes</taxon>
        <taxon>Hypocreomycetidae</taxon>
        <taxon>Hypocreales</taxon>
        <taxon>Nectriaceae</taxon>
        <taxon>Fusarium</taxon>
        <taxon>Fusarium concolor species complex</taxon>
    </lineage>
</organism>
<dbReference type="PANTHER" id="PTHR43341:SF38">
    <property type="entry name" value="PROLINE TRANSPORTER (EUROFUNG)"/>
    <property type="match status" value="1"/>
</dbReference>
<keyword evidence="10" id="KW-1185">Reference proteome</keyword>
<feature type="transmembrane region" description="Helical" evidence="7">
    <location>
        <begin position="54"/>
        <end position="73"/>
    </location>
</feature>
<feature type="transmembrane region" description="Helical" evidence="7">
    <location>
        <begin position="452"/>
        <end position="474"/>
    </location>
</feature>
<dbReference type="InterPro" id="IPR050524">
    <property type="entry name" value="APC_YAT"/>
</dbReference>
<dbReference type="PIRSF" id="PIRSF006060">
    <property type="entry name" value="AA_transporter"/>
    <property type="match status" value="1"/>
</dbReference>
<gene>
    <name evidence="9" type="ORF">F53441_11498</name>
</gene>
<feature type="transmembrane region" description="Helical" evidence="7">
    <location>
        <begin position="120"/>
        <end position="143"/>
    </location>
</feature>
<evidence type="ECO:0000256" key="2">
    <source>
        <dbReference type="ARBA" id="ARBA00022448"/>
    </source>
</evidence>
<dbReference type="GO" id="GO:0015171">
    <property type="term" value="F:amino acid transmembrane transporter activity"/>
    <property type="evidence" value="ECO:0007669"/>
    <property type="project" value="TreeGrafter"/>
</dbReference>
<evidence type="ECO:0000256" key="3">
    <source>
        <dbReference type="ARBA" id="ARBA00022692"/>
    </source>
</evidence>
<dbReference type="OrthoDB" id="3900342at2759"/>
<feature type="domain" description="Amino acid permease/ SLC12A" evidence="8">
    <location>
        <begin position="51"/>
        <end position="506"/>
    </location>
</feature>
<evidence type="ECO:0000256" key="4">
    <source>
        <dbReference type="ARBA" id="ARBA00022970"/>
    </source>
</evidence>
<comment type="caution">
    <text evidence="9">The sequence shown here is derived from an EMBL/GenBank/DDBJ whole genome shotgun (WGS) entry which is preliminary data.</text>
</comment>
<proteinExistence type="predicted"/>
<evidence type="ECO:0000256" key="5">
    <source>
        <dbReference type="ARBA" id="ARBA00022989"/>
    </source>
</evidence>
<dbReference type="Proteomes" id="UP000605986">
    <property type="component" value="Unassembled WGS sequence"/>
</dbReference>
<reference evidence="9" key="1">
    <citation type="submission" date="2020-01" db="EMBL/GenBank/DDBJ databases">
        <title>Identification and distribution of gene clusters putatively required for synthesis of sphingolipid metabolism inhibitors in phylogenetically diverse species of the filamentous fungus Fusarium.</title>
        <authorList>
            <person name="Kim H.-S."/>
            <person name="Busman M."/>
            <person name="Brown D.W."/>
            <person name="Divon H."/>
            <person name="Uhlig S."/>
            <person name="Proctor R.H."/>
        </authorList>
    </citation>
    <scope>NUCLEOTIDE SEQUENCE</scope>
    <source>
        <strain evidence="9">NRRL 53441</strain>
    </source>
</reference>
<dbReference type="EMBL" id="JAADJG010000581">
    <property type="protein sequence ID" value="KAF4443189.1"/>
    <property type="molecule type" value="Genomic_DNA"/>
</dbReference>
<evidence type="ECO:0000256" key="1">
    <source>
        <dbReference type="ARBA" id="ARBA00004141"/>
    </source>
</evidence>
<accession>A0A8H4NLY9</accession>
<dbReference type="Pfam" id="PF00324">
    <property type="entry name" value="AA_permease"/>
    <property type="match status" value="1"/>
</dbReference>
<keyword evidence="2" id="KW-0813">Transport</keyword>
<dbReference type="PANTHER" id="PTHR43341">
    <property type="entry name" value="AMINO ACID PERMEASE"/>
    <property type="match status" value="1"/>
</dbReference>
<dbReference type="AlphaFoldDB" id="A0A8H4NLY9"/>
<feature type="transmembrane region" description="Helical" evidence="7">
    <location>
        <begin position="284"/>
        <end position="302"/>
    </location>
</feature>
<feature type="transmembrane region" description="Helical" evidence="7">
    <location>
        <begin position="409"/>
        <end position="432"/>
    </location>
</feature>
<evidence type="ECO:0000313" key="9">
    <source>
        <dbReference type="EMBL" id="KAF4443189.1"/>
    </source>
</evidence>
<evidence type="ECO:0000256" key="6">
    <source>
        <dbReference type="ARBA" id="ARBA00023136"/>
    </source>
</evidence>
<keyword evidence="6 7" id="KW-0472">Membrane</keyword>
<dbReference type="FunFam" id="1.20.1740.10:FF:000001">
    <property type="entry name" value="Amino acid permease"/>
    <property type="match status" value="1"/>
</dbReference>
<feature type="transmembrane region" description="Helical" evidence="7">
    <location>
        <begin position="195"/>
        <end position="213"/>
    </location>
</feature>
<evidence type="ECO:0000259" key="8">
    <source>
        <dbReference type="Pfam" id="PF00324"/>
    </source>
</evidence>
<keyword evidence="5 7" id="KW-1133">Transmembrane helix</keyword>